<dbReference type="InterPro" id="IPR040138">
    <property type="entry name" value="MIER/MTA"/>
</dbReference>
<keyword evidence="8" id="KW-1185">Reference proteome</keyword>
<reference evidence="7 8" key="1">
    <citation type="journal article" date="2013" name="Curr. Biol.">
        <title>The Genome of the Foraminiferan Reticulomyxa filosa.</title>
        <authorList>
            <person name="Glockner G."/>
            <person name="Hulsmann N."/>
            <person name="Schleicher M."/>
            <person name="Noegel A.A."/>
            <person name="Eichinger L."/>
            <person name="Gallinger C."/>
            <person name="Pawlowski J."/>
            <person name="Sierra R."/>
            <person name="Euteneuer U."/>
            <person name="Pillet L."/>
            <person name="Moustafa A."/>
            <person name="Platzer M."/>
            <person name="Groth M."/>
            <person name="Szafranski K."/>
            <person name="Schliwa M."/>
        </authorList>
    </citation>
    <scope>NUCLEOTIDE SEQUENCE [LARGE SCALE GENOMIC DNA]</scope>
</reference>
<keyword evidence="4" id="KW-0238">DNA-binding</keyword>
<dbReference type="FunFam" id="1.10.10.60:FF:000012">
    <property type="entry name" value="Metastasis-associated 1 family, member 3"/>
    <property type="match status" value="1"/>
</dbReference>
<protein>
    <recommendedName>
        <fullName evidence="6">SANT domain-containing protein</fullName>
    </recommendedName>
</protein>
<evidence type="ECO:0000256" key="3">
    <source>
        <dbReference type="ARBA" id="ARBA00022833"/>
    </source>
</evidence>
<keyword evidence="2" id="KW-0863">Zinc-finger</keyword>
<organism evidence="7 8">
    <name type="scientific">Reticulomyxa filosa</name>
    <dbReference type="NCBI Taxonomy" id="46433"/>
    <lineage>
        <taxon>Eukaryota</taxon>
        <taxon>Sar</taxon>
        <taxon>Rhizaria</taxon>
        <taxon>Retaria</taxon>
        <taxon>Foraminifera</taxon>
        <taxon>Monothalamids</taxon>
        <taxon>Reticulomyxidae</taxon>
        <taxon>Reticulomyxa</taxon>
    </lineage>
</organism>
<proteinExistence type="predicted"/>
<sequence>MTGNEARDNVATFEYSTLDVLLSPYRKRSPIDEWSAREVALFESAMCCKGKNFYEISKIIGTKCCKQVIEFYYFWKNSTHYQTWKQIQANREAHENNCRKLHYQLGYAFKQVFNHDFSSAAHHDFQLLSRAQGGGGGGGAVFDPAFVTSFAPPNTQSCTNTQSERNYSLT</sequence>
<keyword evidence="1" id="KW-0479">Metal-binding</keyword>
<evidence type="ECO:0000313" key="8">
    <source>
        <dbReference type="Proteomes" id="UP000023152"/>
    </source>
</evidence>
<feature type="domain" description="SANT" evidence="6">
    <location>
        <begin position="29"/>
        <end position="80"/>
    </location>
</feature>
<dbReference type="GO" id="GO:0042826">
    <property type="term" value="F:histone deacetylase binding"/>
    <property type="evidence" value="ECO:0007669"/>
    <property type="project" value="TreeGrafter"/>
</dbReference>
<dbReference type="GO" id="GO:0003677">
    <property type="term" value="F:DNA binding"/>
    <property type="evidence" value="ECO:0007669"/>
    <property type="project" value="UniProtKB-KW"/>
</dbReference>
<evidence type="ECO:0000256" key="4">
    <source>
        <dbReference type="ARBA" id="ARBA00023125"/>
    </source>
</evidence>
<dbReference type="PANTHER" id="PTHR10865:SF28">
    <property type="entry name" value="ELM2 DOMAIN-CONTAINING PROTEIN"/>
    <property type="match status" value="1"/>
</dbReference>
<accession>X6M7L9</accession>
<dbReference type="InterPro" id="IPR009057">
    <property type="entry name" value="Homeodomain-like_sf"/>
</dbReference>
<dbReference type="PROSITE" id="PS51293">
    <property type="entry name" value="SANT"/>
    <property type="match status" value="1"/>
</dbReference>
<keyword evidence="5" id="KW-0539">Nucleus</keyword>
<dbReference type="Proteomes" id="UP000023152">
    <property type="component" value="Unassembled WGS sequence"/>
</dbReference>
<evidence type="ECO:0000313" key="7">
    <source>
        <dbReference type="EMBL" id="ETO09978.1"/>
    </source>
</evidence>
<evidence type="ECO:0000256" key="5">
    <source>
        <dbReference type="ARBA" id="ARBA00023242"/>
    </source>
</evidence>
<dbReference type="GO" id="GO:0008270">
    <property type="term" value="F:zinc ion binding"/>
    <property type="evidence" value="ECO:0007669"/>
    <property type="project" value="UniProtKB-KW"/>
</dbReference>
<comment type="caution">
    <text evidence="7">The sequence shown here is derived from an EMBL/GenBank/DDBJ whole genome shotgun (WGS) entry which is preliminary data.</text>
</comment>
<dbReference type="GO" id="GO:0005654">
    <property type="term" value="C:nucleoplasm"/>
    <property type="evidence" value="ECO:0007669"/>
    <property type="project" value="TreeGrafter"/>
</dbReference>
<dbReference type="Gene3D" id="1.10.10.60">
    <property type="entry name" value="Homeodomain-like"/>
    <property type="match status" value="1"/>
</dbReference>
<evidence type="ECO:0000256" key="2">
    <source>
        <dbReference type="ARBA" id="ARBA00022771"/>
    </source>
</evidence>
<dbReference type="GO" id="GO:0000122">
    <property type="term" value="P:negative regulation of transcription by RNA polymerase II"/>
    <property type="evidence" value="ECO:0007669"/>
    <property type="project" value="TreeGrafter"/>
</dbReference>
<keyword evidence="3" id="KW-0862">Zinc</keyword>
<gene>
    <name evidence="7" type="ORF">RFI_27398</name>
</gene>
<evidence type="ECO:0000259" key="6">
    <source>
        <dbReference type="PROSITE" id="PS51293"/>
    </source>
</evidence>
<dbReference type="GO" id="GO:0003714">
    <property type="term" value="F:transcription corepressor activity"/>
    <property type="evidence" value="ECO:0007669"/>
    <property type="project" value="TreeGrafter"/>
</dbReference>
<name>X6M7L9_RETFI</name>
<dbReference type="InterPro" id="IPR017884">
    <property type="entry name" value="SANT_dom"/>
</dbReference>
<dbReference type="PANTHER" id="PTHR10865">
    <property type="entry name" value="METASTASIS-ASSOCIATED PROTEIN AND MESODERM INDUCTION EARLY RESPONSE PROTEIN"/>
    <property type="match status" value="1"/>
</dbReference>
<dbReference type="SUPFAM" id="SSF46689">
    <property type="entry name" value="Homeodomain-like"/>
    <property type="match status" value="1"/>
</dbReference>
<dbReference type="EMBL" id="ASPP01023766">
    <property type="protein sequence ID" value="ETO09978.1"/>
    <property type="molecule type" value="Genomic_DNA"/>
</dbReference>
<evidence type="ECO:0000256" key="1">
    <source>
        <dbReference type="ARBA" id="ARBA00022723"/>
    </source>
</evidence>
<dbReference type="OrthoDB" id="2193595at2759"/>
<dbReference type="AlphaFoldDB" id="X6M7L9"/>